<gene>
    <name evidence="2" type="ORF">HCN56_12155</name>
</gene>
<reference evidence="2 3" key="1">
    <citation type="submission" date="2020-03" db="EMBL/GenBank/DDBJ databases">
        <title>Draft genome of Streptomyces sp. ventii, isolated from the Axial Seamount in the Pacific Ocean, and resequencing of the two type strains Streptomyces lonarensis strain NCL 716 and Streptomyces bohaiensis strain 11A07.</title>
        <authorList>
            <person name="Loughran R.M."/>
            <person name="Pfannmuller K.M."/>
            <person name="Wasson B.J."/>
            <person name="Deadmond M.C."/>
            <person name="Paddock B.E."/>
            <person name="Koyack M.J."/>
            <person name="Gallegos D.A."/>
            <person name="Mitchell E.A."/>
            <person name="Ushijima B."/>
            <person name="Saw J.H."/>
            <person name="Mcphail K.L."/>
            <person name="Videau P."/>
        </authorList>
    </citation>
    <scope>NUCLEOTIDE SEQUENCE [LARGE SCALE GENOMIC DNA]</scope>
    <source>
        <strain evidence="2 3">NCL716</strain>
    </source>
</reference>
<sequence length="98" mass="10905">MSDQIAFNNTSFDELRSHGTRQVDECTRIWNEVRTNITALIEQGMVDAQIGAALEARNEEFHAKAETFRSDHANVHSSMTRAQDIGNEGGAGMVRALR</sequence>
<feature type="region of interest" description="Disordered" evidence="1">
    <location>
        <begin position="72"/>
        <end position="98"/>
    </location>
</feature>
<dbReference type="EMBL" id="JAAVJD010000076">
    <property type="protein sequence ID" value="NJQ06314.1"/>
    <property type="molecule type" value="Genomic_DNA"/>
</dbReference>
<evidence type="ECO:0000313" key="2">
    <source>
        <dbReference type="EMBL" id="NJQ06314.1"/>
    </source>
</evidence>
<keyword evidence="3" id="KW-1185">Reference proteome</keyword>
<name>A0A7X6HZJ6_9ACTN</name>
<dbReference type="RefSeq" id="WP_167970280.1">
    <property type="nucleotide sequence ID" value="NZ_BHZG01000505.1"/>
</dbReference>
<evidence type="ECO:0000313" key="3">
    <source>
        <dbReference type="Proteomes" id="UP000578686"/>
    </source>
</evidence>
<dbReference type="AlphaFoldDB" id="A0A7X6HZJ6"/>
<proteinExistence type="predicted"/>
<accession>A0A7X6HZJ6</accession>
<evidence type="ECO:0000256" key="1">
    <source>
        <dbReference type="SAM" id="MobiDB-lite"/>
    </source>
</evidence>
<protein>
    <submittedName>
        <fullName evidence="2">Uncharacterized protein</fullName>
    </submittedName>
</protein>
<organism evidence="2 3">
    <name type="scientific">Streptomyces lonarensis</name>
    <dbReference type="NCBI Taxonomy" id="700599"/>
    <lineage>
        <taxon>Bacteria</taxon>
        <taxon>Bacillati</taxon>
        <taxon>Actinomycetota</taxon>
        <taxon>Actinomycetes</taxon>
        <taxon>Kitasatosporales</taxon>
        <taxon>Streptomycetaceae</taxon>
        <taxon>Streptomyces</taxon>
    </lineage>
</organism>
<dbReference type="Proteomes" id="UP000578686">
    <property type="component" value="Unassembled WGS sequence"/>
</dbReference>
<comment type="caution">
    <text evidence="2">The sequence shown here is derived from an EMBL/GenBank/DDBJ whole genome shotgun (WGS) entry which is preliminary data.</text>
</comment>